<dbReference type="Proteomes" id="UP000499080">
    <property type="component" value="Unassembled WGS sequence"/>
</dbReference>
<organism evidence="1 2">
    <name type="scientific">Araneus ventricosus</name>
    <name type="common">Orbweaver spider</name>
    <name type="synonym">Epeira ventricosa</name>
    <dbReference type="NCBI Taxonomy" id="182803"/>
    <lineage>
        <taxon>Eukaryota</taxon>
        <taxon>Metazoa</taxon>
        <taxon>Ecdysozoa</taxon>
        <taxon>Arthropoda</taxon>
        <taxon>Chelicerata</taxon>
        <taxon>Arachnida</taxon>
        <taxon>Araneae</taxon>
        <taxon>Araneomorphae</taxon>
        <taxon>Entelegynae</taxon>
        <taxon>Araneoidea</taxon>
        <taxon>Araneidae</taxon>
        <taxon>Araneus</taxon>
    </lineage>
</organism>
<sequence>MEDRPPRQIVRHCGLHIIAPITSGSCDAPPVLSGYDPSLEMGPKSHIAITLPIGEARTCLLIRQLLIREFAVPPDEGSLGFLSIDYKRVPAFLC</sequence>
<protein>
    <submittedName>
        <fullName evidence="1">Uncharacterized protein</fullName>
    </submittedName>
</protein>
<dbReference type="AlphaFoldDB" id="A0A4Y2I4R1"/>
<reference evidence="1 2" key="1">
    <citation type="journal article" date="2019" name="Sci. Rep.">
        <title>Orb-weaving spider Araneus ventricosus genome elucidates the spidroin gene catalogue.</title>
        <authorList>
            <person name="Kono N."/>
            <person name="Nakamura H."/>
            <person name="Ohtoshi R."/>
            <person name="Moran D.A.P."/>
            <person name="Shinohara A."/>
            <person name="Yoshida Y."/>
            <person name="Fujiwara M."/>
            <person name="Mori M."/>
            <person name="Tomita M."/>
            <person name="Arakawa K."/>
        </authorList>
    </citation>
    <scope>NUCLEOTIDE SEQUENCE [LARGE SCALE GENOMIC DNA]</scope>
</reference>
<name>A0A4Y2I4R1_ARAVE</name>
<evidence type="ECO:0000313" key="1">
    <source>
        <dbReference type="EMBL" id="GBM72500.1"/>
    </source>
</evidence>
<gene>
    <name evidence="1" type="ORF">AVEN_218127_1</name>
</gene>
<dbReference type="EMBL" id="BGPR01002380">
    <property type="protein sequence ID" value="GBM72500.1"/>
    <property type="molecule type" value="Genomic_DNA"/>
</dbReference>
<accession>A0A4Y2I4R1</accession>
<proteinExistence type="predicted"/>
<comment type="caution">
    <text evidence="1">The sequence shown here is derived from an EMBL/GenBank/DDBJ whole genome shotgun (WGS) entry which is preliminary data.</text>
</comment>
<dbReference type="PROSITE" id="PS51257">
    <property type="entry name" value="PROKAR_LIPOPROTEIN"/>
    <property type="match status" value="1"/>
</dbReference>
<evidence type="ECO:0000313" key="2">
    <source>
        <dbReference type="Proteomes" id="UP000499080"/>
    </source>
</evidence>
<keyword evidence="2" id="KW-1185">Reference proteome</keyword>